<evidence type="ECO:0000313" key="8">
    <source>
        <dbReference type="Proteomes" id="UP000289738"/>
    </source>
</evidence>
<evidence type="ECO:0000313" key="7">
    <source>
        <dbReference type="EMBL" id="RYR03762.1"/>
    </source>
</evidence>
<keyword evidence="3" id="KW-0677">Repeat</keyword>
<comment type="subcellular location">
    <subcellularLocation>
        <location evidence="1">Membrane</location>
        <topology evidence="1">Multi-pass membrane protein</topology>
    </subcellularLocation>
</comment>
<dbReference type="STRING" id="3818.A0A444YPD9"/>
<dbReference type="Gene3D" id="1.50.40.10">
    <property type="entry name" value="Mitochondrial carrier domain"/>
    <property type="match status" value="1"/>
</dbReference>
<gene>
    <name evidence="7" type="ORF">Ahy_B06g083031</name>
</gene>
<keyword evidence="4 5" id="KW-0472">Membrane</keyword>
<feature type="repeat" description="Solcar" evidence="5">
    <location>
        <begin position="1"/>
        <end position="66"/>
    </location>
</feature>
<evidence type="ECO:0000256" key="2">
    <source>
        <dbReference type="ARBA" id="ARBA00022692"/>
    </source>
</evidence>
<evidence type="ECO:0000256" key="6">
    <source>
        <dbReference type="RuleBase" id="RU000488"/>
    </source>
</evidence>
<dbReference type="Gramene" id="arahy.Tifrunner.gnm2.ann2.Ah16g279900.1">
    <property type="protein sequence ID" value="arahy.Tifrunner.gnm2.ann2.Ah16g279900.1-CDS"/>
    <property type="gene ID" value="arahy.Tifrunner.gnm2.ann2.Ah16g279900"/>
</dbReference>
<proteinExistence type="inferred from homology"/>
<dbReference type="InterPro" id="IPR018108">
    <property type="entry name" value="MCP_transmembrane"/>
</dbReference>
<dbReference type="PROSITE" id="PS50920">
    <property type="entry name" value="SOLCAR"/>
    <property type="match status" value="1"/>
</dbReference>
<dbReference type="AlphaFoldDB" id="A0A444YPD9"/>
<dbReference type="PANTHER" id="PTHR24089">
    <property type="entry name" value="SOLUTE CARRIER FAMILY 25"/>
    <property type="match status" value="1"/>
</dbReference>
<reference evidence="7 8" key="1">
    <citation type="submission" date="2019-01" db="EMBL/GenBank/DDBJ databases">
        <title>Sequencing of cultivated peanut Arachis hypogaea provides insights into genome evolution and oil improvement.</title>
        <authorList>
            <person name="Chen X."/>
        </authorList>
    </citation>
    <scope>NUCLEOTIDE SEQUENCE [LARGE SCALE GENOMIC DNA]</scope>
    <source>
        <strain evidence="8">cv. Fuhuasheng</strain>
        <tissue evidence="7">Leaves</tissue>
    </source>
</reference>
<accession>A0A444YPD9</accession>
<keyword evidence="2 5" id="KW-0812">Transmembrane</keyword>
<protein>
    <submittedName>
        <fullName evidence="7">Uncharacterized protein</fullName>
    </submittedName>
</protein>
<dbReference type="GO" id="GO:0016020">
    <property type="term" value="C:membrane"/>
    <property type="evidence" value="ECO:0007669"/>
    <property type="project" value="UniProtKB-SubCell"/>
</dbReference>
<dbReference type="Pfam" id="PF00153">
    <property type="entry name" value="Mito_carr"/>
    <property type="match status" value="1"/>
</dbReference>
<sequence>MDMVRGRITVQTEKSPYQYRGMFHALTTVLREEGPRALYKGSIVALNFAVYESLKDWLVKSNLFGLVQDSELSVTTRLACGAAPGTIGQTVAYPL</sequence>
<keyword evidence="6" id="KW-0813">Transport</keyword>
<evidence type="ECO:0000256" key="1">
    <source>
        <dbReference type="ARBA" id="ARBA00004141"/>
    </source>
</evidence>
<dbReference type="SUPFAM" id="SSF103506">
    <property type="entry name" value="Mitochondrial carrier"/>
    <property type="match status" value="1"/>
</dbReference>
<organism evidence="7 8">
    <name type="scientific">Arachis hypogaea</name>
    <name type="common">Peanut</name>
    <dbReference type="NCBI Taxonomy" id="3818"/>
    <lineage>
        <taxon>Eukaryota</taxon>
        <taxon>Viridiplantae</taxon>
        <taxon>Streptophyta</taxon>
        <taxon>Embryophyta</taxon>
        <taxon>Tracheophyta</taxon>
        <taxon>Spermatophyta</taxon>
        <taxon>Magnoliopsida</taxon>
        <taxon>eudicotyledons</taxon>
        <taxon>Gunneridae</taxon>
        <taxon>Pentapetalae</taxon>
        <taxon>rosids</taxon>
        <taxon>fabids</taxon>
        <taxon>Fabales</taxon>
        <taxon>Fabaceae</taxon>
        <taxon>Papilionoideae</taxon>
        <taxon>50 kb inversion clade</taxon>
        <taxon>dalbergioids sensu lato</taxon>
        <taxon>Dalbergieae</taxon>
        <taxon>Pterocarpus clade</taxon>
        <taxon>Arachis</taxon>
    </lineage>
</organism>
<evidence type="ECO:0000256" key="4">
    <source>
        <dbReference type="ARBA" id="ARBA00023136"/>
    </source>
</evidence>
<dbReference type="Proteomes" id="UP000289738">
    <property type="component" value="Chromosome B06"/>
</dbReference>
<dbReference type="EMBL" id="SDMP01000016">
    <property type="protein sequence ID" value="RYR03762.1"/>
    <property type="molecule type" value="Genomic_DNA"/>
</dbReference>
<evidence type="ECO:0000256" key="5">
    <source>
        <dbReference type="PROSITE-ProRule" id="PRU00282"/>
    </source>
</evidence>
<keyword evidence="8" id="KW-1185">Reference proteome</keyword>
<evidence type="ECO:0000256" key="3">
    <source>
        <dbReference type="ARBA" id="ARBA00022737"/>
    </source>
</evidence>
<dbReference type="InterPro" id="IPR023395">
    <property type="entry name" value="MCP_dom_sf"/>
</dbReference>
<comment type="similarity">
    <text evidence="6">Belongs to the mitochondrial carrier (TC 2.A.29) family.</text>
</comment>
<comment type="caution">
    <text evidence="7">The sequence shown here is derived from an EMBL/GenBank/DDBJ whole genome shotgun (WGS) entry which is preliminary data.</text>
</comment>
<name>A0A444YPD9_ARAHY</name>